<dbReference type="SUPFAM" id="SSF55846">
    <property type="entry name" value="N-acetylmuramoyl-L-alanine amidase-like"/>
    <property type="match status" value="1"/>
</dbReference>
<feature type="compositionally biased region" description="Polar residues" evidence="1">
    <location>
        <begin position="41"/>
        <end position="55"/>
    </location>
</feature>
<dbReference type="RefSeq" id="WP_344684612.1">
    <property type="nucleotide sequence ID" value="NZ_BAAAUX010000024.1"/>
</dbReference>
<dbReference type="EMBL" id="BAAAUX010000024">
    <property type="protein sequence ID" value="GAA2812725.1"/>
    <property type="molecule type" value="Genomic_DNA"/>
</dbReference>
<dbReference type="Proteomes" id="UP001500979">
    <property type="component" value="Unassembled WGS sequence"/>
</dbReference>
<proteinExistence type="predicted"/>
<feature type="region of interest" description="Disordered" evidence="1">
    <location>
        <begin position="22"/>
        <end position="55"/>
    </location>
</feature>
<dbReference type="InterPro" id="IPR036505">
    <property type="entry name" value="Amidase/PGRP_sf"/>
</dbReference>
<keyword evidence="4" id="KW-1185">Reference proteome</keyword>
<dbReference type="InterPro" id="IPR002502">
    <property type="entry name" value="Amidase_domain"/>
</dbReference>
<feature type="domain" description="N-acetylmuramoyl-L-alanine amidase" evidence="2">
    <location>
        <begin position="22"/>
        <end position="163"/>
    </location>
</feature>
<name>A0ABN3VM55_9PSEU</name>
<reference evidence="3 4" key="1">
    <citation type="journal article" date="2019" name="Int. J. Syst. Evol. Microbiol.">
        <title>The Global Catalogue of Microorganisms (GCM) 10K type strain sequencing project: providing services to taxonomists for standard genome sequencing and annotation.</title>
        <authorList>
            <consortium name="The Broad Institute Genomics Platform"/>
            <consortium name="The Broad Institute Genome Sequencing Center for Infectious Disease"/>
            <person name="Wu L."/>
            <person name="Ma J."/>
        </authorList>
    </citation>
    <scope>NUCLEOTIDE SEQUENCE [LARGE SCALE GENOMIC DNA]</scope>
    <source>
        <strain evidence="3 4">JCM 9383</strain>
    </source>
</reference>
<feature type="compositionally biased region" description="Basic and acidic residues" evidence="1">
    <location>
        <begin position="298"/>
        <end position="308"/>
    </location>
</feature>
<accession>A0ABN3VM55</accession>
<dbReference type="Gene3D" id="3.40.80.10">
    <property type="entry name" value="Peptidoglycan recognition protein-like"/>
    <property type="match status" value="1"/>
</dbReference>
<dbReference type="Pfam" id="PF01510">
    <property type="entry name" value="Amidase_2"/>
    <property type="match status" value="1"/>
</dbReference>
<organism evidence="3 4">
    <name type="scientific">Saccharopolyspora taberi</name>
    <dbReference type="NCBI Taxonomy" id="60895"/>
    <lineage>
        <taxon>Bacteria</taxon>
        <taxon>Bacillati</taxon>
        <taxon>Actinomycetota</taxon>
        <taxon>Actinomycetes</taxon>
        <taxon>Pseudonocardiales</taxon>
        <taxon>Pseudonocardiaceae</taxon>
        <taxon>Saccharopolyspora</taxon>
    </lineage>
</organism>
<evidence type="ECO:0000313" key="3">
    <source>
        <dbReference type="EMBL" id="GAA2812725.1"/>
    </source>
</evidence>
<sequence length="379" mass="39572">MTLDLAGILRAAGLGVVATPGWAQRGVRGTPPAPVGVLNHHTATPSSDRNPAPSVQLTIGGRSDLLGPLCHIVIGADGTSHIIAAGRANHAGKAKASGPNPAGDGNTLYLGVEWDYDGTHPPSPAQYNAAVQVNAALLRHLGRPAEAARGHKETSVTGKIDPAHVDMDRFRADVARAMAGGPADDGGLESMALDTRYRDWAGNEQTVQSFMDNVDRRLAALEHIFLKPGSEPSRIPGDKNRTNLRDAIMDTTAKVVEIQREIGRPAPWPEPLPSDNLTPPAEPVASQPESPQPQPEGARPEQSTDKPKSPAPKPSRKPGRTVAAGGAAGAAGTVAVWIASLYGVQMPEPVAAAIALVLTAGMSYLVPSPAPQHREAPRR</sequence>
<evidence type="ECO:0000259" key="2">
    <source>
        <dbReference type="SMART" id="SM00644"/>
    </source>
</evidence>
<dbReference type="SMART" id="SM00644">
    <property type="entry name" value="Ami_2"/>
    <property type="match status" value="1"/>
</dbReference>
<protein>
    <recommendedName>
        <fullName evidence="2">N-acetylmuramoyl-L-alanine amidase domain-containing protein</fullName>
    </recommendedName>
</protein>
<gene>
    <name evidence="3" type="ORF">GCM10010470_55200</name>
</gene>
<evidence type="ECO:0000256" key="1">
    <source>
        <dbReference type="SAM" id="MobiDB-lite"/>
    </source>
</evidence>
<comment type="caution">
    <text evidence="3">The sequence shown here is derived from an EMBL/GenBank/DDBJ whole genome shotgun (WGS) entry which is preliminary data.</text>
</comment>
<evidence type="ECO:0000313" key="4">
    <source>
        <dbReference type="Proteomes" id="UP001500979"/>
    </source>
</evidence>
<feature type="region of interest" description="Disordered" evidence="1">
    <location>
        <begin position="264"/>
        <end position="329"/>
    </location>
</feature>